<gene>
    <name evidence="2" type="ORF">GCT13_41285</name>
</gene>
<dbReference type="EMBL" id="WHNP01000088">
    <property type="protein sequence ID" value="MPW23045.1"/>
    <property type="molecule type" value="Genomic_DNA"/>
</dbReference>
<comment type="caution">
    <text evidence="2">The sequence shown here is derived from an EMBL/GenBank/DDBJ whole genome shotgun (WGS) entry which is preliminary data.</text>
</comment>
<dbReference type="AlphaFoldDB" id="A0A7X1NJD5"/>
<feature type="compositionally biased region" description="Polar residues" evidence="1">
    <location>
        <begin position="155"/>
        <end position="186"/>
    </location>
</feature>
<evidence type="ECO:0000313" key="3">
    <source>
        <dbReference type="Proteomes" id="UP000484381"/>
    </source>
</evidence>
<evidence type="ECO:0000313" key="2">
    <source>
        <dbReference type="EMBL" id="MPW23045.1"/>
    </source>
</evidence>
<sequence>MGDQTAHGPIFPATCARCGGRVSGTVSFCPHCGVPARLAFGDRAPRKKPRVAATRAAAGRANIMSDGRLWPWRSAPVFPSADTDHRYGGVRPPLPSGASRWGLKTGAALMLPAVVVLFGGAVLLHRSVDSDTRDQRARSTIVQGIVTSDDMSHHNPASTIAQGPTIAQGSEATGGSITPQNPTTEQAPTITTAVPLTIGASSVTPTASTVASRPSQASFSASQNEEAPSQYATSSDRGQGGRHHRLISLALARAHDGLEKSDLRTARSGVYWALSLQPDNRDALLMKLDLVSRERARDAALKAARSCAGEERRQCVWQNASNALLIDSSSTGAKALVEHSNVDSGKTGP</sequence>
<proteinExistence type="predicted"/>
<organism evidence="2 3">
    <name type="scientific">Paraburkholderia franconis</name>
    <dbReference type="NCBI Taxonomy" id="2654983"/>
    <lineage>
        <taxon>Bacteria</taxon>
        <taxon>Pseudomonadati</taxon>
        <taxon>Pseudomonadota</taxon>
        <taxon>Betaproteobacteria</taxon>
        <taxon>Burkholderiales</taxon>
        <taxon>Burkholderiaceae</taxon>
        <taxon>Paraburkholderia</taxon>
    </lineage>
</organism>
<feature type="region of interest" description="Disordered" evidence="1">
    <location>
        <begin position="205"/>
        <end position="242"/>
    </location>
</feature>
<name>A0A7X1NJD5_9BURK</name>
<evidence type="ECO:0000256" key="1">
    <source>
        <dbReference type="SAM" id="MobiDB-lite"/>
    </source>
</evidence>
<protein>
    <recommendedName>
        <fullName evidence="4">Zinc ribbon domain-containing protein</fullName>
    </recommendedName>
</protein>
<dbReference type="Proteomes" id="UP000484381">
    <property type="component" value="Unassembled WGS sequence"/>
</dbReference>
<accession>A0A7X1NJD5</accession>
<reference evidence="2 3" key="1">
    <citation type="submission" date="2019-10" db="EMBL/GenBank/DDBJ databases">
        <title>Paraburkholderia sp. isolated from nodules of Mimosa pudica from Brazilian Atlantic Forest soils.</title>
        <authorList>
            <person name="Paulitsch F."/>
            <person name="Hungria M."/>
            <person name="Dall'Agnol R."/>
        </authorList>
    </citation>
    <scope>NUCLEOTIDE SEQUENCE [LARGE SCALE GENOMIC DNA]</scope>
    <source>
        <strain evidence="2 3">CNPSo 3157</strain>
    </source>
</reference>
<feature type="compositionally biased region" description="Polar residues" evidence="1">
    <location>
        <begin position="213"/>
        <end position="237"/>
    </location>
</feature>
<feature type="region of interest" description="Disordered" evidence="1">
    <location>
        <begin position="147"/>
        <end position="186"/>
    </location>
</feature>
<evidence type="ECO:0008006" key="4">
    <source>
        <dbReference type="Google" id="ProtNLM"/>
    </source>
</evidence>
<dbReference type="RefSeq" id="WP_152767607.1">
    <property type="nucleotide sequence ID" value="NZ_WHNP01000088.1"/>
</dbReference>
<keyword evidence="3" id="KW-1185">Reference proteome</keyword>